<feature type="region of interest" description="Disordered" evidence="11">
    <location>
        <begin position="463"/>
        <end position="504"/>
    </location>
</feature>
<dbReference type="GO" id="GO:0060070">
    <property type="term" value="P:canonical Wnt signaling pathway"/>
    <property type="evidence" value="ECO:0007669"/>
    <property type="project" value="TreeGrafter"/>
</dbReference>
<keyword evidence="6 10" id="KW-0238">DNA-binding</keyword>
<keyword evidence="3" id="KW-0678">Repressor</keyword>
<sequence>MPQLNGGGGDDLGANDELISFKDEGEQEEKISENSSAERDLADVKSSLVNESETNQNSSSDSEAERRPPPRSETFRDKSRESLEEAAKRQDGGLFKGPPYPGYPFIMIPDLSSPYLPNGSLSPTARTYLQMKWPLLDVQAGSLQSRQALKDARSPSPAHIVSNKVPVVQHPHHVHPLTPLITYSNEHFTPGNPPPHLPADVDPKTGIPRPPHPPDISPYYPLSPGTVGQIPHPLGWLVPQQGQPVYPITTGGFRHPYPTALTVNASMSSFLSSRFPPHMVPPHHSLHTTGIPHPAIVTPTVKQESSQSDVGSLHSSKHQDSKKEEEKKKPHIKKPLNAFMLYMKEMRAKVVAECTLKESAAINQILGRRWHALSREEQAKYYELARKERQLHMQLYPGWSARDNYVGSYGKKKKRKRDKQPGETNDANTPKKCRALFGLDRQSLWCKPCRRKKKCVRYIQGEGSCVSPPSSDGSLLDSPPSSPAMLASPSRDSKPQTEQTQPLSLSLKPDPLAHLVMMPPPSSLVLTESAASKPGALPPASCPNGALDHPPAALPPAAAASLAQPSTSSLHSHSSLAGTQPQPLSLVTKSLE</sequence>
<comment type="subcellular location">
    <subcellularLocation>
        <location evidence="1">Nucleus</location>
    </subcellularLocation>
</comment>
<evidence type="ECO:0000256" key="4">
    <source>
        <dbReference type="ARBA" id="ARBA00022687"/>
    </source>
</evidence>
<evidence type="ECO:0000313" key="13">
    <source>
        <dbReference type="Ensembl" id="ENSACOP00000004840.1"/>
    </source>
</evidence>
<protein>
    <submittedName>
        <fullName evidence="13">Transcription factor 7 like 2</fullName>
    </submittedName>
</protein>
<dbReference type="InterPro" id="IPR013558">
    <property type="entry name" value="CTNNB1-bd_N"/>
</dbReference>
<keyword evidence="9 10" id="KW-0539">Nucleus</keyword>
<feature type="compositionally biased region" description="Low complexity" evidence="11">
    <location>
        <begin position="546"/>
        <end position="576"/>
    </location>
</feature>
<dbReference type="InterPro" id="IPR027397">
    <property type="entry name" value="Catenin-bd_sf"/>
</dbReference>
<evidence type="ECO:0000256" key="8">
    <source>
        <dbReference type="ARBA" id="ARBA00023163"/>
    </source>
</evidence>
<evidence type="ECO:0000256" key="3">
    <source>
        <dbReference type="ARBA" id="ARBA00022491"/>
    </source>
</evidence>
<name>A0A8B9F4Y4_9PSIT</name>
<feature type="compositionally biased region" description="Polar residues" evidence="11">
    <location>
        <begin position="47"/>
        <end position="61"/>
    </location>
</feature>
<dbReference type="GO" id="GO:0000981">
    <property type="term" value="F:DNA-binding transcription factor activity, RNA polymerase II-specific"/>
    <property type="evidence" value="ECO:0007669"/>
    <property type="project" value="TreeGrafter"/>
</dbReference>
<dbReference type="CDD" id="cd21996">
    <property type="entry name" value="HMG-box_TCF7-like"/>
    <property type="match status" value="1"/>
</dbReference>
<dbReference type="PANTHER" id="PTHR10373:SF32">
    <property type="entry name" value="TRANSCRIPTION FACTOR 7-LIKE 2"/>
    <property type="match status" value="1"/>
</dbReference>
<evidence type="ECO:0000256" key="5">
    <source>
        <dbReference type="ARBA" id="ARBA00023015"/>
    </source>
</evidence>
<dbReference type="GO" id="GO:0000785">
    <property type="term" value="C:chromatin"/>
    <property type="evidence" value="ECO:0007669"/>
    <property type="project" value="TreeGrafter"/>
</dbReference>
<dbReference type="FunFam" id="4.10.900.10:FF:000002">
    <property type="entry name" value="transcription factor 7-like 2 isoform X1"/>
    <property type="match status" value="1"/>
</dbReference>
<evidence type="ECO:0000256" key="11">
    <source>
        <dbReference type="SAM" id="MobiDB-lite"/>
    </source>
</evidence>
<dbReference type="InterPro" id="IPR036910">
    <property type="entry name" value="HMG_box_dom_sf"/>
</dbReference>
<evidence type="ECO:0000259" key="12">
    <source>
        <dbReference type="PROSITE" id="PS50118"/>
    </source>
</evidence>
<dbReference type="Proteomes" id="UP000694522">
    <property type="component" value="Unplaced"/>
</dbReference>
<evidence type="ECO:0000256" key="1">
    <source>
        <dbReference type="ARBA" id="ARBA00004123"/>
    </source>
</evidence>
<feature type="compositionally biased region" description="Gly residues" evidence="11">
    <location>
        <begin position="1"/>
        <end position="11"/>
    </location>
</feature>
<organism evidence="13 14">
    <name type="scientific">Amazona collaria</name>
    <name type="common">yellow-billed parrot</name>
    <dbReference type="NCBI Taxonomy" id="241587"/>
    <lineage>
        <taxon>Eukaryota</taxon>
        <taxon>Metazoa</taxon>
        <taxon>Chordata</taxon>
        <taxon>Craniata</taxon>
        <taxon>Vertebrata</taxon>
        <taxon>Euteleostomi</taxon>
        <taxon>Archelosauria</taxon>
        <taxon>Archosauria</taxon>
        <taxon>Dinosauria</taxon>
        <taxon>Saurischia</taxon>
        <taxon>Theropoda</taxon>
        <taxon>Coelurosauria</taxon>
        <taxon>Aves</taxon>
        <taxon>Neognathae</taxon>
        <taxon>Neoaves</taxon>
        <taxon>Telluraves</taxon>
        <taxon>Australaves</taxon>
        <taxon>Psittaciformes</taxon>
        <taxon>Psittacidae</taxon>
        <taxon>Amazona</taxon>
    </lineage>
</organism>
<dbReference type="AlphaFoldDB" id="A0A8B9F4Y4"/>
<accession>A0A8B9F4Y4</accession>
<comment type="similarity">
    <text evidence="2">Belongs to the TCF/LEF family.</text>
</comment>
<feature type="compositionally biased region" description="Basic and acidic residues" evidence="11">
    <location>
        <begin position="19"/>
        <end position="43"/>
    </location>
</feature>
<feature type="region of interest" description="Disordered" evidence="11">
    <location>
        <begin position="407"/>
        <end position="430"/>
    </location>
</feature>
<dbReference type="GO" id="GO:0000978">
    <property type="term" value="F:RNA polymerase II cis-regulatory region sequence-specific DNA binding"/>
    <property type="evidence" value="ECO:0007669"/>
    <property type="project" value="TreeGrafter"/>
</dbReference>
<feature type="compositionally biased region" description="Basic and acidic residues" evidence="11">
    <location>
        <begin position="317"/>
        <end position="328"/>
    </location>
</feature>
<dbReference type="PROSITE" id="PS50118">
    <property type="entry name" value="HMG_BOX_2"/>
    <property type="match status" value="1"/>
</dbReference>
<feature type="region of interest" description="Disordered" evidence="11">
    <location>
        <begin position="1"/>
        <end position="96"/>
    </location>
</feature>
<dbReference type="GO" id="GO:1990907">
    <property type="term" value="C:beta-catenin-TCF complex"/>
    <property type="evidence" value="ECO:0007669"/>
    <property type="project" value="TreeGrafter"/>
</dbReference>
<feature type="DNA-binding region" description="HMG box" evidence="10">
    <location>
        <begin position="332"/>
        <end position="400"/>
    </location>
</feature>
<keyword evidence="7" id="KW-0010">Activator</keyword>
<dbReference type="Gene3D" id="1.10.30.10">
    <property type="entry name" value="High mobility group box domain"/>
    <property type="match status" value="1"/>
</dbReference>
<keyword evidence="14" id="KW-1185">Reference proteome</keyword>
<evidence type="ECO:0000256" key="9">
    <source>
        <dbReference type="ARBA" id="ARBA00023242"/>
    </source>
</evidence>
<dbReference type="SMART" id="SM01366">
    <property type="entry name" value="c-clamp"/>
    <property type="match status" value="1"/>
</dbReference>
<evidence type="ECO:0000256" key="10">
    <source>
        <dbReference type="PROSITE-ProRule" id="PRU00267"/>
    </source>
</evidence>
<feature type="compositionally biased region" description="Low complexity" evidence="11">
    <location>
        <begin position="467"/>
        <end position="490"/>
    </location>
</feature>
<dbReference type="PANTHER" id="PTHR10373">
    <property type="entry name" value="TRANSCRIPTION FACTOR 7 FAMILY MEMBER"/>
    <property type="match status" value="1"/>
</dbReference>
<dbReference type="FunFam" id="1.10.30.10:FF:000001">
    <property type="entry name" value="transcription factor 7 isoform X2"/>
    <property type="match status" value="1"/>
</dbReference>
<dbReference type="InterPro" id="IPR024940">
    <property type="entry name" value="TCF/LEF"/>
</dbReference>
<feature type="compositionally biased region" description="Polar residues" evidence="11">
    <location>
        <begin position="300"/>
        <end position="310"/>
    </location>
</feature>
<feature type="domain" description="HMG box" evidence="12">
    <location>
        <begin position="332"/>
        <end position="400"/>
    </location>
</feature>
<reference evidence="13" key="1">
    <citation type="submission" date="2025-08" db="UniProtKB">
        <authorList>
            <consortium name="Ensembl"/>
        </authorList>
    </citation>
    <scope>IDENTIFICATION</scope>
</reference>
<evidence type="ECO:0000256" key="2">
    <source>
        <dbReference type="ARBA" id="ARBA00006569"/>
    </source>
</evidence>
<feature type="compositionally biased region" description="Polar residues" evidence="11">
    <location>
        <begin position="577"/>
        <end position="592"/>
    </location>
</feature>
<dbReference type="Pfam" id="PF00505">
    <property type="entry name" value="HMG_box"/>
    <property type="match status" value="1"/>
</dbReference>
<feature type="region of interest" description="Disordered" evidence="11">
    <location>
        <begin position="300"/>
        <end position="332"/>
    </location>
</feature>
<dbReference type="Gene3D" id="4.10.900.10">
    <property type="entry name" value="TCF3-CBD (Catenin binding domain)"/>
    <property type="match status" value="1"/>
</dbReference>
<dbReference type="SUPFAM" id="SSF47095">
    <property type="entry name" value="HMG-box"/>
    <property type="match status" value="1"/>
</dbReference>
<dbReference type="SMART" id="SM00398">
    <property type="entry name" value="HMG"/>
    <property type="match status" value="1"/>
</dbReference>
<dbReference type="GO" id="GO:0071664">
    <property type="term" value="C:catenin-TCF7L2 complex"/>
    <property type="evidence" value="ECO:0007669"/>
    <property type="project" value="TreeGrafter"/>
</dbReference>
<dbReference type="InterPro" id="IPR009071">
    <property type="entry name" value="HMG_box_dom"/>
</dbReference>
<dbReference type="Pfam" id="PF08347">
    <property type="entry name" value="CTNNB1_binding"/>
    <property type="match status" value="1"/>
</dbReference>
<evidence type="ECO:0000313" key="14">
    <source>
        <dbReference type="Proteomes" id="UP000694522"/>
    </source>
</evidence>
<keyword evidence="8" id="KW-0804">Transcription</keyword>
<keyword evidence="5" id="KW-0805">Transcription regulation</keyword>
<evidence type="ECO:0000256" key="7">
    <source>
        <dbReference type="ARBA" id="ARBA00023159"/>
    </source>
</evidence>
<reference evidence="13" key="2">
    <citation type="submission" date="2025-09" db="UniProtKB">
        <authorList>
            <consortium name="Ensembl"/>
        </authorList>
    </citation>
    <scope>IDENTIFICATION</scope>
</reference>
<feature type="region of interest" description="Disordered" evidence="11">
    <location>
        <begin position="526"/>
        <end position="592"/>
    </location>
</feature>
<keyword evidence="4" id="KW-0879">Wnt signaling pathway</keyword>
<proteinExistence type="inferred from homology"/>
<evidence type="ECO:0000256" key="6">
    <source>
        <dbReference type="ARBA" id="ARBA00023125"/>
    </source>
</evidence>
<feature type="compositionally biased region" description="Basic and acidic residues" evidence="11">
    <location>
        <begin position="63"/>
        <end position="91"/>
    </location>
</feature>
<dbReference type="Ensembl" id="ENSACOT00000005023.1">
    <property type="protein sequence ID" value="ENSACOP00000004840.1"/>
    <property type="gene ID" value="ENSACOG00000003274.1"/>
</dbReference>